<name>T5L4A6_MICMQ</name>
<evidence type="ECO:0000256" key="2">
    <source>
        <dbReference type="ARBA" id="ARBA00023315"/>
    </source>
</evidence>
<feature type="domain" description="N-acetyltransferase" evidence="3">
    <location>
        <begin position="169"/>
        <end position="321"/>
    </location>
</feature>
<reference evidence="4 5" key="1">
    <citation type="journal article" date="2013" name="Genome Announc.">
        <title>Whole-genome sequences of five oyster-associated bacteria show potential for crude oil hydrocarbon degradation.</title>
        <authorList>
            <person name="Chauhan A."/>
            <person name="Green S."/>
            <person name="Pathak A."/>
            <person name="Thomas J."/>
            <person name="Venkatramanan R."/>
        </authorList>
    </citation>
    <scope>NUCLEOTIDE SEQUENCE [LARGE SCALE GENOMIC DNA]</scope>
    <source>
        <strain evidence="4 5">MF109</strain>
    </source>
</reference>
<evidence type="ECO:0000313" key="5">
    <source>
        <dbReference type="Proteomes" id="UP000016033"/>
    </source>
</evidence>
<protein>
    <recommendedName>
        <fullName evidence="3">N-acetyltransferase domain-containing protein</fullName>
    </recommendedName>
</protein>
<proteinExistence type="predicted"/>
<evidence type="ECO:0000256" key="1">
    <source>
        <dbReference type="ARBA" id="ARBA00022679"/>
    </source>
</evidence>
<dbReference type="Gene3D" id="3.40.630.30">
    <property type="match status" value="1"/>
</dbReference>
<comment type="caution">
    <text evidence="4">The sequence shown here is derived from an EMBL/GenBank/DDBJ whole genome shotgun (WGS) entry which is preliminary data.</text>
</comment>
<dbReference type="Proteomes" id="UP000016033">
    <property type="component" value="Unassembled WGS sequence"/>
</dbReference>
<dbReference type="InterPro" id="IPR016181">
    <property type="entry name" value="Acyl_CoA_acyltransferase"/>
</dbReference>
<dbReference type="SUPFAM" id="SSF55729">
    <property type="entry name" value="Acyl-CoA N-acyltransferases (Nat)"/>
    <property type="match status" value="1"/>
</dbReference>
<dbReference type="PROSITE" id="PS51186">
    <property type="entry name" value="GNAT"/>
    <property type="match status" value="1"/>
</dbReference>
<evidence type="ECO:0000259" key="3">
    <source>
        <dbReference type="PROSITE" id="PS51186"/>
    </source>
</evidence>
<dbReference type="InterPro" id="IPR000182">
    <property type="entry name" value="GNAT_dom"/>
</dbReference>
<dbReference type="EMBL" id="ATAO01000002">
    <property type="protein sequence ID" value="EQM86842.1"/>
    <property type="molecule type" value="Genomic_DNA"/>
</dbReference>
<keyword evidence="1" id="KW-0808">Transferase</keyword>
<dbReference type="PATRIC" id="fig|1333857.3.peg.172"/>
<dbReference type="GO" id="GO:0016747">
    <property type="term" value="F:acyltransferase activity, transferring groups other than amino-acyl groups"/>
    <property type="evidence" value="ECO:0007669"/>
    <property type="project" value="InterPro"/>
</dbReference>
<gene>
    <name evidence="4" type="ORF">L687_09770</name>
</gene>
<evidence type="ECO:0000313" key="4">
    <source>
        <dbReference type="EMBL" id="EQM86842.1"/>
    </source>
</evidence>
<dbReference type="RefSeq" id="WP_021198164.1">
    <property type="nucleotide sequence ID" value="NZ_ATAO01000002.1"/>
</dbReference>
<dbReference type="PANTHER" id="PTHR43877">
    <property type="entry name" value="AMINOALKYLPHOSPHONATE N-ACETYLTRANSFERASE-RELATED-RELATED"/>
    <property type="match status" value="1"/>
</dbReference>
<organism evidence="4 5">
    <name type="scientific">Microbacterium maritypicum MF109</name>
    <dbReference type="NCBI Taxonomy" id="1333857"/>
    <lineage>
        <taxon>Bacteria</taxon>
        <taxon>Bacillati</taxon>
        <taxon>Actinomycetota</taxon>
        <taxon>Actinomycetes</taxon>
        <taxon>Micrococcales</taxon>
        <taxon>Microbacteriaceae</taxon>
        <taxon>Microbacterium</taxon>
    </lineage>
</organism>
<keyword evidence="2" id="KW-0012">Acyltransferase</keyword>
<dbReference type="AlphaFoldDB" id="T5L4A6"/>
<dbReference type="Pfam" id="PF00583">
    <property type="entry name" value="Acetyltransf_1"/>
    <property type="match status" value="1"/>
</dbReference>
<dbReference type="InterPro" id="IPR050832">
    <property type="entry name" value="Bact_Acetyltransf"/>
</dbReference>
<sequence length="321" mass="35081">MSLHLTPLPSTRFEAWATTARQRLIDRNRESGRRLGADAVGHVEQVFGDLFPEDGATSTTRVMRIVDDADGELGTLVLALSGQKMLLLDLDLDLDVGLGGAETLSDAQNEGLLALLLPIARDMGATQIGAQLFPQDTAGRVFAEQGGFEVASIQMVLEPLPVRDPASRVEVSPMTAERFPRFAAASEEGFAHDLVASGRYTPEEAIAESHRQMVEELPDGLDTEGQEFFTAAVDGTEVGILWFGMRRRDGRPQAFILDIEVAADQRRKGYGRALMHAAEREARRLGADSIGLHAFGFNTGAVDLYEQLGYRRTEESLLREV</sequence>
<dbReference type="CDD" id="cd04301">
    <property type="entry name" value="NAT_SF"/>
    <property type="match status" value="1"/>
</dbReference>
<accession>T5L4A6</accession>